<proteinExistence type="predicted"/>
<gene>
    <name evidence="1" type="ORF">SHI21_19565</name>
</gene>
<evidence type="ECO:0000313" key="2">
    <source>
        <dbReference type="Proteomes" id="UP001302274"/>
    </source>
</evidence>
<evidence type="ECO:0000313" key="1">
    <source>
        <dbReference type="EMBL" id="MEA9358444.1"/>
    </source>
</evidence>
<protein>
    <submittedName>
        <fullName evidence="1">Uncharacterized protein</fullName>
    </submittedName>
</protein>
<organism evidence="1 2">
    <name type="scientific">Bacteriovorax antarcticus</name>
    <dbReference type="NCBI Taxonomy" id="3088717"/>
    <lineage>
        <taxon>Bacteria</taxon>
        <taxon>Pseudomonadati</taxon>
        <taxon>Bdellovibrionota</taxon>
        <taxon>Bacteriovoracia</taxon>
        <taxon>Bacteriovoracales</taxon>
        <taxon>Bacteriovoracaceae</taxon>
        <taxon>Bacteriovorax</taxon>
    </lineage>
</organism>
<sequence length="123" mass="14515">MEEVKKERRGRKKIKMEEVEKEKQSKFFVDLSKESEVLGNILLMLEQVNNKSYGREITFKDLAIYSVPKLSIKDLEKVQDSVLTDMERVQKLLDEYNSKNSTHLSMGEFLVKKMNILKEEKKN</sequence>
<dbReference type="EMBL" id="JAYGJQ010000003">
    <property type="protein sequence ID" value="MEA9358444.1"/>
    <property type="molecule type" value="Genomic_DNA"/>
</dbReference>
<dbReference type="Proteomes" id="UP001302274">
    <property type="component" value="Unassembled WGS sequence"/>
</dbReference>
<accession>A0ABU5VZG0</accession>
<name>A0ABU5VZG0_9BACT</name>
<comment type="caution">
    <text evidence="1">The sequence shown here is derived from an EMBL/GenBank/DDBJ whole genome shotgun (WGS) entry which is preliminary data.</text>
</comment>
<reference evidence="1 2" key="1">
    <citation type="submission" date="2023-11" db="EMBL/GenBank/DDBJ databases">
        <title>A Novel Polar Bacteriovorax (B. antarcticus) Isolated from the Biocrust in Antarctica.</title>
        <authorList>
            <person name="Mun W."/>
            <person name="Choi S.Y."/>
            <person name="Mitchell R.J."/>
        </authorList>
    </citation>
    <scope>NUCLEOTIDE SEQUENCE [LARGE SCALE GENOMIC DNA]</scope>
    <source>
        <strain evidence="1 2">PP10</strain>
    </source>
</reference>
<keyword evidence="2" id="KW-1185">Reference proteome</keyword>
<dbReference type="RefSeq" id="WP_323578850.1">
    <property type="nucleotide sequence ID" value="NZ_JAYGJQ010000003.1"/>
</dbReference>